<comment type="caution">
    <text evidence="2">The sequence shown here is derived from an EMBL/GenBank/DDBJ whole genome shotgun (WGS) entry which is preliminary data.</text>
</comment>
<organism evidence="2 3">
    <name type="scientific">Buddleja alternifolia</name>
    <dbReference type="NCBI Taxonomy" id="168488"/>
    <lineage>
        <taxon>Eukaryota</taxon>
        <taxon>Viridiplantae</taxon>
        <taxon>Streptophyta</taxon>
        <taxon>Embryophyta</taxon>
        <taxon>Tracheophyta</taxon>
        <taxon>Spermatophyta</taxon>
        <taxon>Magnoliopsida</taxon>
        <taxon>eudicotyledons</taxon>
        <taxon>Gunneridae</taxon>
        <taxon>Pentapetalae</taxon>
        <taxon>asterids</taxon>
        <taxon>lamiids</taxon>
        <taxon>Lamiales</taxon>
        <taxon>Scrophulariaceae</taxon>
        <taxon>Buddlejeae</taxon>
        <taxon>Buddleja</taxon>
    </lineage>
</organism>
<accession>A0AAV6XP77</accession>
<sequence length="64" mass="7468">MKGGGSKFESKKLMRNVQEDLQREDVRKTDDLFGDEEDGGFLIYMCFFFLIYMRKLPVVCSACM</sequence>
<dbReference type="Proteomes" id="UP000826271">
    <property type="component" value="Unassembled WGS sequence"/>
</dbReference>
<feature type="transmembrane region" description="Helical" evidence="1">
    <location>
        <begin position="41"/>
        <end position="63"/>
    </location>
</feature>
<proteinExistence type="predicted"/>
<keyword evidence="1" id="KW-0472">Membrane</keyword>
<evidence type="ECO:0000313" key="2">
    <source>
        <dbReference type="EMBL" id="KAG8382366.1"/>
    </source>
</evidence>
<dbReference type="EMBL" id="WHWC01000005">
    <property type="protein sequence ID" value="KAG8382366.1"/>
    <property type="molecule type" value="Genomic_DNA"/>
</dbReference>
<keyword evidence="1" id="KW-0812">Transmembrane</keyword>
<reference evidence="2" key="1">
    <citation type="submission" date="2019-10" db="EMBL/GenBank/DDBJ databases">
        <authorList>
            <person name="Zhang R."/>
            <person name="Pan Y."/>
            <person name="Wang J."/>
            <person name="Ma R."/>
            <person name="Yu S."/>
        </authorList>
    </citation>
    <scope>NUCLEOTIDE SEQUENCE</scope>
    <source>
        <strain evidence="2">LA-IB0</strain>
        <tissue evidence="2">Leaf</tissue>
    </source>
</reference>
<name>A0AAV6XP77_9LAMI</name>
<gene>
    <name evidence="2" type="ORF">BUALT_Bualt05G0070000</name>
</gene>
<keyword evidence="1" id="KW-1133">Transmembrane helix</keyword>
<evidence type="ECO:0000313" key="3">
    <source>
        <dbReference type="Proteomes" id="UP000826271"/>
    </source>
</evidence>
<evidence type="ECO:0000256" key="1">
    <source>
        <dbReference type="SAM" id="Phobius"/>
    </source>
</evidence>
<dbReference type="AlphaFoldDB" id="A0AAV6XP77"/>
<keyword evidence="3" id="KW-1185">Reference proteome</keyword>
<protein>
    <submittedName>
        <fullName evidence="2">Uncharacterized protein</fullName>
    </submittedName>
</protein>